<dbReference type="PROSITE" id="PS51819">
    <property type="entry name" value="VOC"/>
    <property type="match status" value="1"/>
</dbReference>
<dbReference type="InterPro" id="IPR029068">
    <property type="entry name" value="Glyas_Bleomycin-R_OHBP_Dase"/>
</dbReference>
<comment type="caution">
    <text evidence="2">The sequence shown here is derived from an EMBL/GenBank/DDBJ whole genome shotgun (WGS) entry which is preliminary data.</text>
</comment>
<gene>
    <name evidence="2" type="ORF">BA062_29115</name>
</gene>
<dbReference type="PANTHER" id="PTHR33993:SF14">
    <property type="entry name" value="GB|AAF24581.1"/>
    <property type="match status" value="1"/>
</dbReference>
<name>A0A318M2I3_9PSEU</name>
<feature type="domain" description="VOC" evidence="1">
    <location>
        <begin position="16"/>
        <end position="131"/>
    </location>
</feature>
<evidence type="ECO:0000313" key="3">
    <source>
        <dbReference type="Proteomes" id="UP000247892"/>
    </source>
</evidence>
<dbReference type="Gene3D" id="3.10.180.10">
    <property type="entry name" value="2,3-Dihydroxybiphenyl 1,2-Dioxygenase, domain 1"/>
    <property type="match status" value="2"/>
</dbReference>
<dbReference type="CDD" id="cd07247">
    <property type="entry name" value="SgaA_N_like"/>
    <property type="match status" value="2"/>
</dbReference>
<organism evidence="2 3">
    <name type="scientific">Prauserella flavalba</name>
    <dbReference type="NCBI Taxonomy" id="1477506"/>
    <lineage>
        <taxon>Bacteria</taxon>
        <taxon>Bacillati</taxon>
        <taxon>Actinomycetota</taxon>
        <taxon>Actinomycetes</taxon>
        <taxon>Pseudonocardiales</taxon>
        <taxon>Pseudonocardiaceae</taxon>
        <taxon>Prauserella</taxon>
    </lineage>
</organism>
<dbReference type="InterPro" id="IPR037523">
    <property type="entry name" value="VOC_core"/>
</dbReference>
<dbReference type="EMBL" id="MASU01000013">
    <property type="protein sequence ID" value="PXY24287.1"/>
    <property type="molecule type" value="Genomic_DNA"/>
</dbReference>
<evidence type="ECO:0000259" key="1">
    <source>
        <dbReference type="PROSITE" id="PS51819"/>
    </source>
</evidence>
<sequence>MSVGMPIPPSLLPAGVPCWIELASANEQAARDFYGELFGWEFFIKRDPATVNRRYTIALLHDLQAGGLYQAASDQPTGWMVHLAVGNTVNTAEWVQHLGGTVTLGPVDIPDRGSILHAVDPSGAPVVFWQPPGDWSFATSMPGSFTGADLNTHDGHSADQFYCRLFEFTSQQIGQGGIDYVEWRLDHEPVLYRYAMDPSYQATVPPHWMIYFEADPARGTDAIAGQALMLGGSVVTAPFDTPFGRTAVLADPAGAVFSIVDHSRPVDTGVGRAEVDDPYDD</sequence>
<dbReference type="RefSeq" id="WP_110342354.1">
    <property type="nucleotide sequence ID" value="NZ_JBHVKT010000018.1"/>
</dbReference>
<protein>
    <submittedName>
        <fullName evidence="2">Glyoxalase</fullName>
    </submittedName>
</protein>
<reference evidence="2 3" key="1">
    <citation type="submission" date="2016-07" db="EMBL/GenBank/DDBJ databases">
        <title>Draft genome sequence of Prauserella sp. YIM 121212, isolated from alkaline soil.</title>
        <authorList>
            <person name="Ruckert C."/>
            <person name="Albersmeier A."/>
            <person name="Jiang C.-L."/>
            <person name="Jiang Y."/>
            <person name="Kalinowski J."/>
            <person name="Schneider O."/>
            <person name="Winkler A."/>
            <person name="Zotchev S.B."/>
        </authorList>
    </citation>
    <scope>NUCLEOTIDE SEQUENCE [LARGE SCALE GENOMIC DNA]</scope>
    <source>
        <strain evidence="2 3">YIM 121212</strain>
    </source>
</reference>
<evidence type="ECO:0000313" key="2">
    <source>
        <dbReference type="EMBL" id="PXY24287.1"/>
    </source>
</evidence>
<dbReference type="SUPFAM" id="SSF54593">
    <property type="entry name" value="Glyoxalase/Bleomycin resistance protein/Dihydroxybiphenyl dioxygenase"/>
    <property type="match status" value="2"/>
</dbReference>
<keyword evidence="3" id="KW-1185">Reference proteome</keyword>
<dbReference type="Proteomes" id="UP000247892">
    <property type="component" value="Unassembled WGS sequence"/>
</dbReference>
<dbReference type="InterPro" id="IPR052164">
    <property type="entry name" value="Anthracycline_SecMetBiosynth"/>
</dbReference>
<proteinExistence type="predicted"/>
<dbReference type="OrthoDB" id="9793039at2"/>
<accession>A0A318M2I3</accession>
<dbReference type="AlphaFoldDB" id="A0A318M2I3"/>
<dbReference type="PANTHER" id="PTHR33993">
    <property type="entry name" value="GLYOXALASE-RELATED"/>
    <property type="match status" value="1"/>
</dbReference>